<dbReference type="InterPro" id="IPR002575">
    <property type="entry name" value="Aminoglycoside_PTrfase"/>
</dbReference>
<protein>
    <submittedName>
        <fullName evidence="3">Ser/Thr protein kinase RdoA involved in Cpx stress response, MazF antagonist</fullName>
    </submittedName>
</protein>
<dbReference type="RefSeq" id="WP_091427351.1">
    <property type="nucleotide sequence ID" value="NZ_FOJB01000001.1"/>
</dbReference>
<dbReference type="Proteomes" id="UP000199650">
    <property type="component" value="Unassembled WGS sequence"/>
</dbReference>
<organism evidence="3 4">
    <name type="scientific">Aliiroseovarius sediminilitoris</name>
    <dbReference type="NCBI Taxonomy" id="1173584"/>
    <lineage>
        <taxon>Bacteria</taxon>
        <taxon>Pseudomonadati</taxon>
        <taxon>Pseudomonadota</taxon>
        <taxon>Alphaproteobacteria</taxon>
        <taxon>Rhodobacterales</taxon>
        <taxon>Paracoccaceae</taxon>
        <taxon>Aliiroseovarius</taxon>
    </lineage>
</organism>
<sequence>MSALKQALAAWDAKDIRMIKNRENVVHEVRIDGRPAALRLHRPGYQSKASIQSELDWMAGLASAGMRVPAPIPMRSGDTVADLGAGQIATVVSWVDGAPIGEGGVPLPGTEVDQVALYHCVGRELATLHNLTDAMILPQGFSRHRWDIPGLLGDNPFWGRFWESPALTEGERALILRARAVAHDMVTAFAEDGADFGLIHADALRENIFVKDGELTLIDFDDAGFGFRIYDLAVMMTQNEDEPAADAIRDAAIAGYRTLRSFPHDAEALLPLFVMIRRFASMGWAVPRNPPDGPAVRDYAQKAVRAARTFLRA</sequence>
<dbReference type="InterPro" id="IPR050249">
    <property type="entry name" value="Pseudomonas-type_ThrB"/>
</dbReference>
<name>A0A1I0MKN1_9RHOB</name>
<evidence type="ECO:0000259" key="2">
    <source>
        <dbReference type="Pfam" id="PF01636"/>
    </source>
</evidence>
<dbReference type="InterPro" id="IPR011009">
    <property type="entry name" value="Kinase-like_dom_sf"/>
</dbReference>
<dbReference type="AlphaFoldDB" id="A0A1I0MKN1"/>
<dbReference type="PANTHER" id="PTHR21064">
    <property type="entry name" value="AMINOGLYCOSIDE PHOSPHOTRANSFERASE DOMAIN-CONTAINING PROTEIN-RELATED"/>
    <property type="match status" value="1"/>
</dbReference>
<dbReference type="PANTHER" id="PTHR21064:SF6">
    <property type="entry name" value="AMINOGLYCOSIDE PHOSPHOTRANSFERASE DOMAIN-CONTAINING PROTEIN"/>
    <property type="match status" value="1"/>
</dbReference>
<dbReference type="GO" id="GO:0009088">
    <property type="term" value="P:threonine biosynthetic process"/>
    <property type="evidence" value="ECO:0007669"/>
    <property type="project" value="TreeGrafter"/>
</dbReference>
<accession>A0A1I0MKN1</accession>
<proteinExistence type="inferred from homology"/>
<feature type="domain" description="Aminoglycoside phosphotransferase" evidence="2">
    <location>
        <begin position="22"/>
        <end position="260"/>
    </location>
</feature>
<evidence type="ECO:0000256" key="1">
    <source>
        <dbReference type="ARBA" id="ARBA00038240"/>
    </source>
</evidence>
<dbReference type="EMBL" id="FOJB01000001">
    <property type="protein sequence ID" value="SEV88726.1"/>
    <property type="molecule type" value="Genomic_DNA"/>
</dbReference>
<evidence type="ECO:0000313" key="4">
    <source>
        <dbReference type="Proteomes" id="UP000199650"/>
    </source>
</evidence>
<reference evidence="3 4" key="1">
    <citation type="submission" date="2016-10" db="EMBL/GenBank/DDBJ databases">
        <authorList>
            <person name="de Groot N.N."/>
        </authorList>
    </citation>
    <scope>NUCLEOTIDE SEQUENCE [LARGE SCALE GENOMIC DNA]</scope>
    <source>
        <strain evidence="3 4">DSM 29439</strain>
    </source>
</reference>
<keyword evidence="4" id="KW-1185">Reference proteome</keyword>
<keyword evidence="3" id="KW-0808">Transferase</keyword>
<dbReference type="STRING" id="1173584.SAMN05444851_0106"/>
<comment type="similarity">
    <text evidence="1">Belongs to the pseudomonas-type ThrB family.</text>
</comment>
<dbReference type="SUPFAM" id="SSF56112">
    <property type="entry name" value="Protein kinase-like (PK-like)"/>
    <property type="match status" value="1"/>
</dbReference>
<evidence type="ECO:0000313" key="3">
    <source>
        <dbReference type="EMBL" id="SEV88726.1"/>
    </source>
</evidence>
<gene>
    <name evidence="3" type="ORF">SAMN05444851_0106</name>
</gene>
<dbReference type="GO" id="GO:0004413">
    <property type="term" value="F:homoserine kinase activity"/>
    <property type="evidence" value="ECO:0007669"/>
    <property type="project" value="TreeGrafter"/>
</dbReference>
<keyword evidence="3" id="KW-0418">Kinase</keyword>
<dbReference type="Gene3D" id="3.90.1200.10">
    <property type="match status" value="1"/>
</dbReference>
<dbReference type="OrthoDB" id="241498at2"/>
<dbReference type="Pfam" id="PF01636">
    <property type="entry name" value="APH"/>
    <property type="match status" value="1"/>
</dbReference>